<evidence type="ECO:0000256" key="4">
    <source>
        <dbReference type="ARBA" id="ARBA00022701"/>
    </source>
</evidence>
<gene>
    <name evidence="9" type="ORF">ACH5RR_033081</name>
</gene>
<evidence type="ECO:0000256" key="6">
    <source>
        <dbReference type="SAM" id="Coils"/>
    </source>
</evidence>
<evidence type="ECO:0000256" key="1">
    <source>
        <dbReference type="ARBA" id="ARBA00004245"/>
    </source>
</evidence>
<comment type="caution">
    <text evidence="9">The sequence shown here is derived from an EMBL/GenBank/DDBJ whole genome shotgun (WGS) entry which is preliminary data.</text>
</comment>
<dbReference type="PANTHER" id="PTHR46372">
    <property type="entry name" value="PROTEIN WVD2-LIKE 3"/>
    <property type="match status" value="1"/>
</dbReference>
<keyword evidence="5" id="KW-0206">Cytoskeleton</keyword>
<dbReference type="EMBL" id="JBJUIK010000013">
    <property type="protein sequence ID" value="KAL3507699.1"/>
    <property type="molecule type" value="Genomic_DNA"/>
</dbReference>
<evidence type="ECO:0000313" key="9">
    <source>
        <dbReference type="EMBL" id="KAL3507699.1"/>
    </source>
</evidence>
<feature type="domain" description="TPX2 C-terminal" evidence="8">
    <location>
        <begin position="273"/>
        <end position="346"/>
    </location>
</feature>
<protein>
    <recommendedName>
        <fullName evidence="8">TPX2 C-terminal domain-containing protein</fullName>
    </recommendedName>
</protein>
<feature type="coiled-coil region" evidence="6">
    <location>
        <begin position="279"/>
        <end position="313"/>
    </location>
</feature>
<reference evidence="9 10" key="1">
    <citation type="submission" date="2024-11" db="EMBL/GenBank/DDBJ databases">
        <title>A near-complete genome assembly of Cinchona calisaya.</title>
        <authorList>
            <person name="Lian D.C."/>
            <person name="Zhao X.W."/>
            <person name="Wei L."/>
        </authorList>
    </citation>
    <scope>NUCLEOTIDE SEQUENCE [LARGE SCALE GENOMIC DNA]</scope>
    <source>
        <tissue evidence="9">Nenye</tissue>
    </source>
</reference>
<keyword evidence="10" id="KW-1185">Reference proteome</keyword>
<feature type="compositionally biased region" description="Low complexity" evidence="7">
    <location>
        <begin position="253"/>
        <end position="270"/>
    </location>
</feature>
<feature type="compositionally biased region" description="Basic and acidic residues" evidence="7">
    <location>
        <begin position="143"/>
        <end position="156"/>
    </location>
</feature>
<keyword evidence="6" id="KW-0175">Coiled coil</keyword>
<sequence>MNYIEEIGVVVRMVENIEVINDLELSNCSSPVVKDDFHHHLMGMEDTEICMDKEPDSVVTYSSGTSADANHPATNPHHVVETCELFNGDIQSNDFEENAEINEYEVKECTSEKSVEIMVCQLENVKEQDVPVPKCENGAPVELKSESREVKDDSKKSKASVKPKTKSVSGNCKTKCTVPQPFALATAKRASFGARPVGIEPDNGVAIKTSKISTSKHLGGTRQKQPVSPGVQRKPLQPNNKKHPDEEDSCSVASSILSSTRKSRTTTASAPMFKCTERAERRKEFYSKLEEKHQALEAEKTRWEERTKEEKEAAIKQFRKSLLFKASPMPSFYHEGPPPKAELKKQPPTRAKSPKLGRRKTSEAVGIENGVASLNIYRDGATISSTNRKDRVNMQTGTTTYKPKDGHDQDRAQVADESFASKIFDGMNTGIAFSS</sequence>
<dbReference type="Proteomes" id="UP001630127">
    <property type="component" value="Unassembled WGS sequence"/>
</dbReference>
<evidence type="ECO:0000256" key="7">
    <source>
        <dbReference type="SAM" id="MobiDB-lite"/>
    </source>
</evidence>
<dbReference type="InterPro" id="IPR044806">
    <property type="entry name" value="WVD2/WDL1-4"/>
</dbReference>
<keyword evidence="3" id="KW-0963">Cytoplasm</keyword>
<dbReference type="InterPro" id="IPR027329">
    <property type="entry name" value="TPX2_C"/>
</dbReference>
<evidence type="ECO:0000259" key="8">
    <source>
        <dbReference type="Pfam" id="PF06886"/>
    </source>
</evidence>
<dbReference type="PANTHER" id="PTHR46372:SF2">
    <property type="entry name" value="PROTEIN WVD2-LIKE 3"/>
    <property type="match status" value="1"/>
</dbReference>
<proteinExistence type="inferred from homology"/>
<dbReference type="Pfam" id="PF06886">
    <property type="entry name" value="TPX2"/>
    <property type="match status" value="1"/>
</dbReference>
<feature type="region of interest" description="Disordered" evidence="7">
    <location>
        <begin position="385"/>
        <end position="412"/>
    </location>
</feature>
<evidence type="ECO:0000256" key="5">
    <source>
        <dbReference type="ARBA" id="ARBA00023212"/>
    </source>
</evidence>
<dbReference type="AlphaFoldDB" id="A0ABD2YP39"/>
<feature type="region of interest" description="Disordered" evidence="7">
    <location>
        <begin position="211"/>
        <end position="275"/>
    </location>
</feature>
<feature type="compositionally biased region" description="Polar residues" evidence="7">
    <location>
        <begin position="211"/>
        <end position="226"/>
    </location>
</feature>
<comment type="subcellular location">
    <subcellularLocation>
        <location evidence="1">Cytoplasm</location>
        <location evidence="1">Cytoskeleton</location>
    </subcellularLocation>
</comment>
<comment type="similarity">
    <text evidence="2">Belongs to the TPX2 family.</text>
</comment>
<evidence type="ECO:0000313" key="10">
    <source>
        <dbReference type="Proteomes" id="UP001630127"/>
    </source>
</evidence>
<evidence type="ECO:0000256" key="2">
    <source>
        <dbReference type="ARBA" id="ARBA00005885"/>
    </source>
</evidence>
<dbReference type="GO" id="GO:0005874">
    <property type="term" value="C:microtubule"/>
    <property type="evidence" value="ECO:0007669"/>
    <property type="project" value="UniProtKB-KW"/>
</dbReference>
<feature type="region of interest" description="Disordered" evidence="7">
    <location>
        <begin position="328"/>
        <end position="364"/>
    </location>
</feature>
<name>A0ABD2YP39_9GENT</name>
<evidence type="ECO:0000256" key="3">
    <source>
        <dbReference type="ARBA" id="ARBA00022490"/>
    </source>
</evidence>
<feature type="region of interest" description="Disordered" evidence="7">
    <location>
        <begin position="143"/>
        <end position="171"/>
    </location>
</feature>
<organism evidence="9 10">
    <name type="scientific">Cinchona calisaya</name>
    <dbReference type="NCBI Taxonomy" id="153742"/>
    <lineage>
        <taxon>Eukaryota</taxon>
        <taxon>Viridiplantae</taxon>
        <taxon>Streptophyta</taxon>
        <taxon>Embryophyta</taxon>
        <taxon>Tracheophyta</taxon>
        <taxon>Spermatophyta</taxon>
        <taxon>Magnoliopsida</taxon>
        <taxon>eudicotyledons</taxon>
        <taxon>Gunneridae</taxon>
        <taxon>Pentapetalae</taxon>
        <taxon>asterids</taxon>
        <taxon>lamiids</taxon>
        <taxon>Gentianales</taxon>
        <taxon>Rubiaceae</taxon>
        <taxon>Cinchonoideae</taxon>
        <taxon>Cinchoneae</taxon>
        <taxon>Cinchona</taxon>
    </lineage>
</organism>
<feature type="compositionally biased region" description="Basic and acidic residues" evidence="7">
    <location>
        <begin position="402"/>
        <end position="412"/>
    </location>
</feature>
<accession>A0ABD2YP39</accession>
<keyword evidence="4" id="KW-0493">Microtubule</keyword>